<accession>A0A1H3VKB8</accession>
<dbReference type="CDD" id="cd02027">
    <property type="entry name" value="APSK"/>
    <property type="match status" value="1"/>
</dbReference>
<dbReference type="FunFam" id="3.40.50.300:FF:000212">
    <property type="entry name" value="Adenylyl-sulfate kinase"/>
    <property type="match status" value="1"/>
</dbReference>
<dbReference type="Gene3D" id="3.40.50.300">
    <property type="entry name" value="P-loop containing nucleotide triphosphate hydrolases"/>
    <property type="match status" value="1"/>
</dbReference>
<keyword evidence="4 7" id="KW-0547">Nucleotide-binding</keyword>
<feature type="binding site" evidence="7">
    <location>
        <begin position="32"/>
        <end position="39"/>
    </location>
    <ligand>
        <name>ATP</name>
        <dbReference type="ChEBI" id="CHEBI:30616"/>
    </ligand>
</feature>
<proteinExistence type="inferred from homology"/>
<evidence type="ECO:0000256" key="2">
    <source>
        <dbReference type="ARBA" id="ARBA00012121"/>
    </source>
</evidence>
<dbReference type="RefSeq" id="WP_093238033.1">
    <property type="nucleotide sequence ID" value="NZ_FNQF01000001.1"/>
</dbReference>
<dbReference type="PANTHER" id="PTHR42700:SF3">
    <property type="entry name" value="BIFUNCTIONAL SAT_APS KINASE-RELATED"/>
    <property type="match status" value="1"/>
</dbReference>
<reference evidence="10 11" key="1">
    <citation type="submission" date="2016-10" db="EMBL/GenBank/DDBJ databases">
        <authorList>
            <person name="de Groot N.N."/>
        </authorList>
    </citation>
    <scope>NUCLEOTIDE SEQUENCE [LARGE SCALE GENOMIC DNA]</scope>
    <source>
        <strain evidence="10 11">DSM 23581</strain>
    </source>
</reference>
<dbReference type="PANTHER" id="PTHR42700">
    <property type="entry name" value="SULFATE ADENYLYLTRANSFERASE"/>
    <property type="match status" value="1"/>
</dbReference>
<evidence type="ECO:0000256" key="7">
    <source>
        <dbReference type="HAMAP-Rule" id="MF_00065"/>
    </source>
</evidence>
<organism evidence="10 11">
    <name type="scientific">Psychroflexus halocasei</name>
    <dbReference type="NCBI Taxonomy" id="908615"/>
    <lineage>
        <taxon>Bacteria</taxon>
        <taxon>Pseudomonadati</taxon>
        <taxon>Bacteroidota</taxon>
        <taxon>Flavobacteriia</taxon>
        <taxon>Flavobacteriales</taxon>
        <taxon>Flavobacteriaceae</taxon>
        <taxon>Psychroflexus</taxon>
    </lineage>
</organism>
<keyword evidence="5 7" id="KW-0418">Kinase</keyword>
<dbReference type="Pfam" id="PF01583">
    <property type="entry name" value="APS_kinase"/>
    <property type="match status" value="1"/>
</dbReference>
<dbReference type="GO" id="GO:0004781">
    <property type="term" value="F:sulfate adenylyltransferase (ATP) activity"/>
    <property type="evidence" value="ECO:0007669"/>
    <property type="project" value="TreeGrafter"/>
</dbReference>
<evidence type="ECO:0000256" key="5">
    <source>
        <dbReference type="ARBA" id="ARBA00022777"/>
    </source>
</evidence>
<dbReference type="InterPro" id="IPR002891">
    <property type="entry name" value="APS"/>
</dbReference>
<evidence type="ECO:0000256" key="3">
    <source>
        <dbReference type="ARBA" id="ARBA00022679"/>
    </source>
</evidence>
<dbReference type="EMBL" id="FNQF01000001">
    <property type="protein sequence ID" value="SDZ75220.1"/>
    <property type="molecule type" value="Genomic_DNA"/>
</dbReference>
<dbReference type="HAMAP" id="MF_00065">
    <property type="entry name" value="Adenylyl_sulf_kinase"/>
    <property type="match status" value="1"/>
</dbReference>
<dbReference type="STRING" id="908615.SAMN05421540_101156"/>
<evidence type="ECO:0000256" key="6">
    <source>
        <dbReference type="ARBA" id="ARBA00022840"/>
    </source>
</evidence>
<feature type="domain" description="APS kinase" evidence="9">
    <location>
        <begin position="24"/>
        <end position="174"/>
    </location>
</feature>
<dbReference type="GO" id="GO:0010134">
    <property type="term" value="P:sulfate assimilation via adenylyl sulfate reduction"/>
    <property type="evidence" value="ECO:0007669"/>
    <property type="project" value="TreeGrafter"/>
</dbReference>
<dbReference type="InterPro" id="IPR050512">
    <property type="entry name" value="Sulf_AdTrans/APS_kinase"/>
</dbReference>
<keyword evidence="7" id="KW-0597">Phosphoprotein</keyword>
<sequence>MSENITIHHYDLTREKRNNRNQHKSFVLWFTGLSGSGKSTIANKVEAALFEKNKQVYSLDGDNIRSGINKGLGFTKADRYENLRRIAEVAKLFVDAGNITVAAFVSPTYKDRDLVKNIIGEKDFIEVFVDTSLEECERRDVKGLYKKARAGEIKNFTGIEAPYDAPKNPDIHIKTEEKTVDQAVEEILNHINTLI</sequence>
<dbReference type="SUPFAM" id="SSF52540">
    <property type="entry name" value="P-loop containing nucleoside triphosphate hydrolases"/>
    <property type="match status" value="1"/>
</dbReference>
<evidence type="ECO:0000256" key="4">
    <source>
        <dbReference type="ARBA" id="ARBA00022741"/>
    </source>
</evidence>
<evidence type="ECO:0000313" key="10">
    <source>
        <dbReference type="EMBL" id="SDZ75220.1"/>
    </source>
</evidence>
<dbReference type="GO" id="GO:0005737">
    <property type="term" value="C:cytoplasm"/>
    <property type="evidence" value="ECO:0007669"/>
    <property type="project" value="TreeGrafter"/>
</dbReference>
<dbReference type="AlphaFoldDB" id="A0A1H3VKB8"/>
<feature type="active site" description="Phosphoserine intermediate" evidence="7">
    <location>
        <position position="106"/>
    </location>
</feature>
<keyword evidence="3 7" id="KW-0808">Transferase</keyword>
<comment type="catalytic activity">
    <reaction evidence="1 7 8">
        <text>adenosine 5'-phosphosulfate + ATP = 3'-phosphoadenylyl sulfate + ADP + H(+)</text>
        <dbReference type="Rhea" id="RHEA:24152"/>
        <dbReference type="ChEBI" id="CHEBI:15378"/>
        <dbReference type="ChEBI" id="CHEBI:30616"/>
        <dbReference type="ChEBI" id="CHEBI:58243"/>
        <dbReference type="ChEBI" id="CHEBI:58339"/>
        <dbReference type="ChEBI" id="CHEBI:456216"/>
        <dbReference type="EC" id="2.7.1.25"/>
    </reaction>
</comment>
<keyword evidence="11" id="KW-1185">Reference proteome</keyword>
<dbReference type="Proteomes" id="UP000198820">
    <property type="component" value="Unassembled WGS sequence"/>
</dbReference>
<gene>
    <name evidence="7" type="primary">cysC</name>
    <name evidence="10" type="ORF">SAMN05421540_101156</name>
</gene>
<dbReference type="InterPro" id="IPR059117">
    <property type="entry name" value="APS_kinase_dom"/>
</dbReference>
<dbReference type="NCBIfam" id="NF003013">
    <property type="entry name" value="PRK03846.1"/>
    <property type="match status" value="1"/>
</dbReference>
<dbReference type="GO" id="GO:0004020">
    <property type="term" value="F:adenylylsulfate kinase activity"/>
    <property type="evidence" value="ECO:0007669"/>
    <property type="project" value="UniProtKB-UniRule"/>
</dbReference>
<evidence type="ECO:0000313" key="11">
    <source>
        <dbReference type="Proteomes" id="UP000198820"/>
    </source>
</evidence>
<evidence type="ECO:0000256" key="8">
    <source>
        <dbReference type="RuleBase" id="RU004347"/>
    </source>
</evidence>
<dbReference type="GO" id="GO:0019379">
    <property type="term" value="P:sulfate assimilation, phosphoadenylyl sulfate reduction by phosphoadenylyl-sulfate reductase (thioredoxin)"/>
    <property type="evidence" value="ECO:0007669"/>
    <property type="project" value="TreeGrafter"/>
</dbReference>
<dbReference type="EC" id="2.7.1.25" evidence="2 7"/>
<dbReference type="InterPro" id="IPR027417">
    <property type="entry name" value="P-loop_NTPase"/>
</dbReference>
<comment type="function">
    <text evidence="7 8">Catalyzes the synthesis of activated sulfate.</text>
</comment>
<dbReference type="UniPathway" id="UPA00140">
    <property type="reaction ID" value="UER00205"/>
</dbReference>
<dbReference type="NCBIfam" id="TIGR00455">
    <property type="entry name" value="apsK"/>
    <property type="match status" value="1"/>
</dbReference>
<evidence type="ECO:0000256" key="1">
    <source>
        <dbReference type="ARBA" id="ARBA00001823"/>
    </source>
</evidence>
<dbReference type="GO" id="GO:0005524">
    <property type="term" value="F:ATP binding"/>
    <property type="evidence" value="ECO:0007669"/>
    <property type="project" value="UniProtKB-UniRule"/>
</dbReference>
<protein>
    <recommendedName>
        <fullName evidence="2 7">Adenylyl-sulfate kinase</fullName>
        <ecNumber evidence="2 7">2.7.1.25</ecNumber>
    </recommendedName>
    <alternativeName>
        <fullName evidence="7">APS kinase</fullName>
    </alternativeName>
    <alternativeName>
        <fullName evidence="7">ATP adenosine-5'-phosphosulfate 3'-phosphotransferase</fullName>
    </alternativeName>
    <alternativeName>
        <fullName evidence="7">Adenosine-5'-phosphosulfate kinase</fullName>
    </alternativeName>
</protein>
<comment type="pathway">
    <text evidence="7 8">Sulfur metabolism; hydrogen sulfide biosynthesis; sulfite from sulfate: step 2/3.</text>
</comment>
<dbReference type="GO" id="GO:0070814">
    <property type="term" value="P:hydrogen sulfide biosynthetic process"/>
    <property type="evidence" value="ECO:0007669"/>
    <property type="project" value="UniProtKB-UniRule"/>
</dbReference>
<name>A0A1H3VKB8_9FLAO</name>
<comment type="similarity">
    <text evidence="7 8">Belongs to the APS kinase family.</text>
</comment>
<evidence type="ECO:0000259" key="9">
    <source>
        <dbReference type="Pfam" id="PF01583"/>
    </source>
</evidence>
<keyword evidence="6 7" id="KW-0067">ATP-binding</keyword>